<feature type="transmembrane region" description="Helical" evidence="1">
    <location>
        <begin position="241"/>
        <end position="260"/>
    </location>
</feature>
<evidence type="ECO:0000259" key="2">
    <source>
        <dbReference type="Pfam" id="PF00892"/>
    </source>
</evidence>
<dbReference type="OrthoDB" id="9150437at2"/>
<dbReference type="STRING" id="1267423.SAMN05216290_3073"/>
<reference evidence="4" key="1">
    <citation type="submission" date="2016-10" db="EMBL/GenBank/DDBJ databases">
        <authorList>
            <person name="Varghese N."/>
            <person name="Submissions S."/>
        </authorList>
    </citation>
    <scope>NUCLEOTIDE SEQUENCE [LARGE SCALE GENOMIC DNA]</scope>
    <source>
        <strain evidence="4">CGMCC 1.12402</strain>
    </source>
</reference>
<feature type="transmembrane region" description="Helical" evidence="1">
    <location>
        <begin position="142"/>
        <end position="163"/>
    </location>
</feature>
<evidence type="ECO:0000313" key="4">
    <source>
        <dbReference type="Proteomes" id="UP000199437"/>
    </source>
</evidence>
<accession>A0A1I0R4T5</accession>
<feature type="domain" description="EamA" evidence="2">
    <location>
        <begin position="144"/>
        <end position="284"/>
    </location>
</feature>
<dbReference type="PANTHER" id="PTHR22911:SF79">
    <property type="entry name" value="MOBA-LIKE NTP TRANSFERASE DOMAIN-CONTAINING PROTEIN"/>
    <property type="match status" value="1"/>
</dbReference>
<keyword evidence="4" id="KW-1185">Reference proteome</keyword>
<feature type="transmembrane region" description="Helical" evidence="1">
    <location>
        <begin position="12"/>
        <end position="30"/>
    </location>
</feature>
<protein>
    <submittedName>
        <fullName evidence="3">Threonine/homoserine efflux transporter RhtA</fullName>
    </submittedName>
</protein>
<evidence type="ECO:0000313" key="3">
    <source>
        <dbReference type="EMBL" id="SEW35571.1"/>
    </source>
</evidence>
<keyword evidence="1" id="KW-0472">Membrane</keyword>
<feature type="transmembrane region" description="Helical" evidence="1">
    <location>
        <begin position="175"/>
        <end position="194"/>
    </location>
</feature>
<dbReference type="PANTHER" id="PTHR22911">
    <property type="entry name" value="ACYL-MALONYL CONDENSING ENZYME-RELATED"/>
    <property type="match status" value="1"/>
</dbReference>
<dbReference type="EMBL" id="FOIR01000003">
    <property type="protein sequence ID" value="SEW35571.1"/>
    <property type="molecule type" value="Genomic_DNA"/>
</dbReference>
<dbReference type="Pfam" id="PF00892">
    <property type="entry name" value="EamA"/>
    <property type="match status" value="2"/>
</dbReference>
<dbReference type="RefSeq" id="WP_090259507.1">
    <property type="nucleotide sequence ID" value="NZ_FOIR01000003.1"/>
</dbReference>
<gene>
    <name evidence="3" type="ORF">SAMN05216290_3073</name>
</gene>
<feature type="domain" description="EamA" evidence="2">
    <location>
        <begin position="14"/>
        <end position="136"/>
    </location>
</feature>
<name>A0A1I0R4T5_9BACT</name>
<dbReference type="InterPro" id="IPR000620">
    <property type="entry name" value="EamA_dom"/>
</dbReference>
<proteinExistence type="predicted"/>
<sequence>MEASLKDYFKLHFIVFLWGFTAILGNEISISSADVVMYRTGIAALVLFVFLKWRKKPMHFERKVLFKLIGTGILIAAHWFLFFEAARVSTVSVCLAGVATATFWTSLIEPIVKKRRVSGIELLLGLLVVFGLYLIFRFEFNHALGLTLAIGAAILSATFSVINSQLTHKYSEYSITYYEMLAAAIGIAIFIPFYKAFIVGKAATYDLPNLRDWGLLAVLSIVCTVYAFSVSVELMKRISAFSVNLTINLEPVYGIIMALIIYGEEEQMSNGFYYGTLVILASVLSYPVYKRWKRRRAAKLNGNPA</sequence>
<dbReference type="AlphaFoldDB" id="A0A1I0R4T5"/>
<keyword evidence="1" id="KW-1133">Transmembrane helix</keyword>
<feature type="transmembrane region" description="Helical" evidence="1">
    <location>
        <begin position="36"/>
        <end position="53"/>
    </location>
</feature>
<dbReference type="InterPro" id="IPR037185">
    <property type="entry name" value="EmrE-like"/>
</dbReference>
<feature type="transmembrane region" description="Helical" evidence="1">
    <location>
        <begin position="119"/>
        <end position="136"/>
    </location>
</feature>
<dbReference type="GO" id="GO:0016020">
    <property type="term" value="C:membrane"/>
    <property type="evidence" value="ECO:0007669"/>
    <property type="project" value="InterPro"/>
</dbReference>
<evidence type="ECO:0000256" key="1">
    <source>
        <dbReference type="SAM" id="Phobius"/>
    </source>
</evidence>
<feature type="transmembrane region" description="Helical" evidence="1">
    <location>
        <begin position="65"/>
        <end position="82"/>
    </location>
</feature>
<dbReference type="Proteomes" id="UP000199437">
    <property type="component" value="Unassembled WGS sequence"/>
</dbReference>
<feature type="transmembrane region" description="Helical" evidence="1">
    <location>
        <begin position="88"/>
        <end position="107"/>
    </location>
</feature>
<dbReference type="SUPFAM" id="SSF103481">
    <property type="entry name" value="Multidrug resistance efflux transporter EmrE"/>
    <property type="match status" value="2"/>
</dbReference>
<feature type="transmembrane region" description="Helical" evidence="1">
    <location>
        <begin position="272"/>
        <end position="289"/>
    </location>
</feature>
<dbReference type="GeneID" id="99987753"/>
<organism evidence="3 4">
    <name type="scientific">Roseivirga pacifica</name>
    <dbReference type="NCBI Taxonomy" id="1267423"/>
    <lineage>
        <taxon>Bacteria</taxon>
        <taxon>Pseudomonadati</taxon>
        <taxon>Bacteroidota</taxon>
        <taxon>Cytophagia</taxon>
        <taxon>Cytophagales</taxon>
        <taxon>Roseivirgaceae</taxon>
        <taxon>Roseivirga</taxon>
    </lineage>
</organism>
<feature type="transmembrane region" description="Helical" evidence="1">
    <location>
        <begin position="214"/>
        <end position="234"/>
    </location>
</feature>
<keyword evidence="1" id="KW-0812">Transmembrane</keyword>